<reference evidence="2" key="1">
    <citation type="journal article" date="2011" name="Genetics">
        <title>Massive changes in genome architecture accompany the transition to self-fertility in the filamentous fungus Neurospora tetrasperma.</title>
        <authorList>
            <person name="Ellison C.E."/>
            <person name="Stajich J.E."/>
            <person name="Jacobson D.J."/>
            <person name="Natvig D.O."/>
            <person name="Lapidus A."/>
            <person name="Foster B."/>
            <person name="Aerts A."/>
            <person name="Riley R."/>
            <person name="Lindquist E.A."/>
            <person name="Grigoriev I.V."/>
            <person name="Taylor J.W."/>
        </authorList>
    </citation>
    <scope>NUCLEOTIDE SEQUENCE [LARGE SCALE GENOMIC DNA]</scope>
    <source>
        <strain evidence="2">FGSC 2508 / P0657</strain>
    </source>
</reference>
<protein>
    <submittedName>
        <fullName evidence="1">Uncharacterized protein</fullName>
    </submittedName>
</protein>
<organism evidence="1 2">
    <name type="scientific">Neurospora tetrasperma (strain FGSC 2508 / ATCC MYA-4615 / P0657)</name>
    <dbReference type="NCBI Taxonomy" id="510951"/>
    <lineage>
        <taxon>Eukaryota</taxon>
        <taxon>Fungi</taxon>
        <taxon>Dikarya</taxon>
        <taxon>Ascomycota</taxon>
        <taxon>Pezizomycotina</taxon>
        <taxon>Sordariomycetes</taxon>
        <taxon>Sordariomycetidae</taxon>
        <taxon>Sordariales</taxon>
        <taxon>Sordariaceae</taxon>
        <taxon>Neurospora</taxon>
    </lineage>
</organism>
<dbReference type="EMBL" id="GL891305">
    <property type="protein sequence ID" value="EGO56992.1"/>
    <property type="molecule type" value="Genomic_DNA"/>
</dbReference>
<accession>F8MNM4</accession>
<dbReference type="Proteomes" id="UP000008065">
    <property type="component" value="Unassembled WGS sequence"/>
</dbReference>
<evidence type="ECO:0000313" key="1">
    <source>
        <dbReference type="EMBL" id="EGO56992.1"/>
    </source>
</evidence>
<dbReference type="HOGENOM" id="CLU_2292437_0_0_1"/>
<name>F8MNM4_NEUT8</name>
<dbReference type="KEGG" id="nte:NEUTE1DRAFT102245"/>
<sequence>MTLDLAVAVREMLKDAFHPGQFTVARCVLSSRFTKPRLHYRQYCDPADAYGRLPGFFSGGTKMSPNVRQRADMFAGIDASIFKDRQPAKGVAGSGHVPFVQ</sequence>
<proteinExistence type="predicted"/>
<keyword evidence="2" id="KW-1185">Reference proteome</keyword>
<gene>
    <name evidence="1" type="ORF">NEUTE1DRAFT_102245</name>
</gene>
<dbReference type="RefSeq" id="XP_009852528.1">
    <property type="nucleotide sequence ID" value="XM_009854226.1"/>
</dbReference>
<evidence type="ECO:0000313" key="2">
    <source>
        <dbReference type="Proteomes" id="UP000008065"/>
    </source>
</evidence>
<dbReference type="VEuPathDB" id="FungiDB:NEUTE1DRAFT_102245"/>
<dbReference type="GeneID" id="20821881"/>
<dbReference type="AlphaFoldDB" id="F8MNM4"/>